<dbReference type="EMBL" id="QPFP01000029">
    <property type="protein sequence ID" value="TEB28974.1"/>
    <property type="molecule type" value="Genomic_DNA"/>
</dbReference>
<comment type="caution">
    <text evidence="7">The sequence shown here is derived from an EMBL/GenBank/DDBJ whole genome shotgun (WGS) entry which is preliminary data.</text>
</comment>
<dbReference type="InterPro" id="IPR029058">
    <property type="entry name" value="AB_hydrolase_fold"/>
</dbReference>
<dbReference type="OrthoDB" id="443318at2759"/>
<keyword evidence="3 6" id="KW-0645">Protease</keyword>
<evidence type="ECO:0000313" key="7">
    <source>
        <dbReference type="EMBL" id="TEB28974.1"/>
    </source>
</evidence>
<evidence type="ECO:0000256" key="2">
    <source>
        <dbReference type="ARBA" id="ARBA00022645"/>
    </source>
</evidence>
<organism evidence="7 8">
    <name type="scientific">Coprinellus micaceus</name>
    <name type="common">Glistening ink-cap mushroom</name>
    <name type="synonym">Coprinus micaceus</name>
    <dbReference type="NCBI Taxonomy" id="71717"/>
    <lineage>
        <taxon>Eukaryota</taxon>
        <taxon>Fungi</taxon>
        <taxon>Dikarya</taxon>
        <taxon>Basidiomycota</taxon>
        <taxon>Agaricomycotina</taxon>
        <taxon>Agaricomycetes</taxon>
        <taxon>Agaricomycetidae</taxon>
        <taxon>Agaricales</taxon>
        <taxon>Agaricineae</taxon>
        <taxon>Psathyrellaceae</taxon>
        <taxon>Coprinellus</taxon>
    </lineage>
</organism>
<dbReference type="InterPro" id="IPR033124">
    <property type="entry name" value="Ser_caboxypep_his_AS"/>
</dbReference>
<dbReference type="PANTHER" id="PTHR11802:SF479">
    <property type="entry name" value="CARBOXYPEPTIDASE"/>
    <property type="match status" value="1"/>
</dbReference>
<feature type="signal peptide" evidence="6">
    <location>
        <begin position="1"/>
        <end position="23"/>
    </location>
</feature>
<name>A0A4Y7T4U4_COPMI</name>
<reference evidence="7 8" key="1">
    <citation type="journal article" date="2019" name="Nat. Ecol. Evol.">
        <title>Megaphylogeny resolves global patterns of mushroom evolution.</title>
        <authorList>
            <person name="Varga T."/>
            <person name="Krizsan K."/>
            <person name="Foldi C."/>
            <person name="Dima B."/>
            <person name="Sanchez-Garcia M."/>
            <person name="Sanchez-Ramirez S."/>
            <person name="Szollosi G.J."/>
            <person name="Szarkandi J.G."/>
            <person name="Papp V."/>
            <person name="Albert L."/>
            <person name="Andreopoulos W."/>
            <person name="Angelini C."/>
            <person name="Antonin V."/>
            <person name="Barry K.W."/>
            <person name="Bougher N.L."/>
            <person name="Buchanan P."/>
            <person name="Buyck B."/>
            <person name="Bense V."/>
            <person name="Catcheside P."/>
            <person name="Chovatia M."/>
            <person name="Cooper J."/>
            <person name="Damon W."/>
            <person name="Desjardin D."/>
            <person name="Finy P."/>
            <person name="Geml J."/>
            <person name="Haridas S."/>
            <person name="Hughes K."/>
            <person name="Justo A."/>
            <person name="Karasinski D."/>
            <person name="Kautmanova I."/>
            <person name="Kiss B."/>
            <person name="Kocsube S."/>
            <person name="Kotiranta H."/>
            <person name="LaButti K.M."/>
            <person name="Lechner B.E."/>
            <person name="Liimatainen K."/>
            <person name="Lipzen A."/>
            <person name="Lukacs Z."/>
            <person name="Mihaltcheva S."/>
            <person name="Morgado L.N."/>
            <person name="Niskanen T."/>
            <person name="Noordeloos M.E."/>
            <person name="Ohm R.A."/>
            <person name="Ortiz-Santana B."/>
            <person name="Ovrebo C."/>
            <person name="Racz N."/>
            <person name="Riley R."/>
            <person name="Savchenko A."/>
            <person name="Shiryaev A."/>
            <person name="Soop K."/>
            <person name="Spirin V."/>
            <person name="Szebenyi C."/>
            <person name="Tomsovsky M."/>
            <person name="Tulloss R.E."/>
            <person name="Uehling J."/>
            <person name="Grigoriev I.V."/>
            <person name="Vagvolgyi C."/>
            <person name="Papp T."/>
            <person name="Martin F.M."/>
            <person name="Miettinen O."/>
            <person name="Hibbett D.S."/>
            <person name="Nagy L.G."/>
        </authorList>
    </citation>
    <scope>NUCLEOTIDE SEQUENCE [LARGE SCALE GENOMIC DNA]</scope>
    <source>
        <strain evidence="7 8">FP101781</strain>
    </source>
</reference>
<dbReference type="Pfam" id="PF00450">
    <property type="entry name" value="Peptidase_S10"/>
    <property type="match status" value="1"/>
</dbReference>
<dbReference type="SUPFAM" id="SSF53474">
    <property type="entry name" value="alpha/beta-Hydrolases"/>
    <property type="match status" value="1"/>
</dbReference>
<feature type="chain" id="PRO_5021478615" description="Carboxypeptidase" evidence="6">
    <location>
        <begin position="24"/>
        <end position="514"/>
    </location>
</feature>
<dbReference type="EC" id="3.4.16.-" evidence="6"/>
<dbReference type="PANTHER" id="PTHR11802">
    <property type="entry name" value="SERINE PROTEASE FAMILY S10 SERINE CARBOXYPEPTIDASE"/>
    <property type="match status" value="1"/>
</dbReference>
<keyword evidence="5" id="KW-0325">Glycoprotein</keyword>
<keyword evidence="6" id="KW-0732">Signal</keyword>
<accession>A0A4Y7T4U4</accession>
<evidence type="ECO:0000256" key="3">
    <source>
        <dbReference type="ARBA" id="ARBA00022670"/>
    </source>
</evidence>
<keyword evidence="2 6" id="KW-0121">Carboxypeptidase</keyword>
<evidence type="ECO:0000256" key="1">
    <source>
        <dbReference type="ARBA" id="ARBA00009431"/>
    </source>
</evidence>
<evidence type="ECO:0000256" key="5">
    <source>
        <dbReference type="ARBA" id="ARBA00023180"/>
    </source>
</evidence>
<dbReference type="InterPro" id="IPR001563">
    <property type="entry name" value="Peptidase_S10"/>
</dbReference>
<evidence type="ECO:0000256" key="4">
    <source>
        <dbReference type="ARBA" id="ARBA00022801"/>
    </source>
</evidence>
<dbReference type="PROSITE" id="PS00560">
    <property type="entry name" value="CARBOXYPEPT_SER_HIS"/>
    <property type="match status" value="1"/>
</dbReference>
<protein>
    <recommendedName>
        <fullName evidence="6">Carboxypeptidase</fullName>
        <ecNumber evidence="6">3.4.16.-</ecNumber>
    </recommendedName>
</protein>
<evidence type="ECO:0000313" key="8">
    <source>
        <dbReference type="Proteomes" id="UP000298030"/>
    </source>
</evidence>
<dbReference type="Gene3D" id="3.40.50.1820">
    <property type="entry name" value="alpha/beta hydrolase"/>
    <property type="match status" value="1"/>
</dbReference>
<dbReference type="AlphaFoldDB" id="A0A4Y7T4U4"/>
<dbReference type="GO" id="GO:0004185">
    <property type="term" value="F:serine-type carboxypeptidase activity"/>
    <property type="evidence" value="ECO:0007669"/>
    <property type="project" value="UniProtKB-UniRule"/>
</dbReference>
<gene>
    <name evidence="7" type="ORF">FA13DRAFT_1690274</name>
</gene>
<dbReference type="GO" id="GO:0006508">
    <property type="term" value="P:proteolysis"/>
    <property type="evidence" value="ECO:0007669"/>
    <property type="project" value="UniProtKB-KW"/>
</dbReference>
<proteinExistence type="inferred from homology"/>
<dbReference type="Proteomes" id="UP000298030">
    <property type="component" value="Unassembled WGS sequence"/>
</dbReference>
<comment type="similarity">
    <text evidence="1 6">Belongs to the peptidase S10 family.</text>
</comment>
<sequence length="514" mass="57293">MRLSLLNFWVAAASLALLGTANARQVTKAELRARQAKAAGNWERAAARTRDHKPLQQQTRQGLTFSNPKAAEFLVDGTKIPDVDFDVGASYAGLLPISGNANETRKLYFWFFPPGPQGSEDDLIFWTNGGPGCSSLEGLFQENGPMTWSWGRAKPTQNEWSWTNLSSVLWVEQPVGTGFSQGKPNIKDEKDLAAQVVGFMEQFLEVFSELKGKKLYLSGESYAGKYVPYIADYIYSHPKSLALDLQGIWIADPSLTYDVVQQQIPAVEYVHKFENVFALNKTVMQTLDQRAAKCGYTDYMKKYVTYPPKGLLPLPNKTSRVSPECDVWDLIFEAALQVNPAFNIYRIFDTYPILWDVLGFPGSFPDEQSPIYFDRPEVKKAINAPLDVKWEECSSVNVFPTGDKSPSSALSVLPGVIEKSKRTVIIHGLADFILMADGTRIAIQNMTWNDKQGFQQPIADDSLIVDGMGAMGTAHNERGLTYIEVVLSGHMIPQFSPVAAFQSMKYLMGYRDTP</sequence>
<evidence type="ECO:0000256" key="6">
    <source>
        <dbReference type="RuleBase" id="RU361156"/>
    </source>
</evidence>
<dbReference type="STRING" id="71717.A0A4Y7T4U4"/>
<keyword evidence="8" id="KW-1185">Reference proteome</keyword>
<dbReference type="InterPro" id="IPR018202">
    <property type="entry name" value="Ser_caboxypep_ser_AS"/>
</dbReference>
<keyword evidence="4 6" id="KW-0378">Hydrolase</keyword>
<dbReference type="PRINTS" id="PR00724">
    <property type="entry name" value="CRBOXYPTASEC"/>
</dbReference>
<dbReference type="PROSITE" id="PS00131">
    <property type="entry name" value="CARBOXYPEPT_SER_SER"/>
    <property type="match status" value="1"/>
</dbReference>